<evidence type="ECO:0000313" key="4">
    <source>
        <dbReference type="Proteomes" id="UP000007264"/>
    </source>
</evidence>
<dbReference type="SUPFAM" id="SSF46774">
    <property type="entry name" value="ARID-like"/>
    <property type="match status" value="1"/>
</dbReference>
<feature type="compositionally biased region" description="Basic and acidic residues" evidence="1">
    <location>
        <begin position="158"/>
        <end position="171"/>
    </location>
</feature>
<feature type="region of interest" description="Disordered" evidence="1">
    <location>
        <begin position="392"/>
        <end position="574"/>
    </location>
</feature>
<dbReference type="SMART" id="SM00501">
    <property type="entry name" value="BRIGHT"/>
    <property type="match status" value="1"/>
</dbReference>
<dbReference type="RefSeq" id="XP_005649438.1">
    <property type="nucleotide sequence ID" value="XM_005649381.1"/>
</dbReference>
<dbReference type="AlphaFoldDB" id="I0Z2M5"/>
<dbReference type="Gene3D" id="1.10.150.60">
    <property type="entry name" value="ARID DNA-binding domain"/>
    <property type="match status" value="1"/>
</dbReference>
<dbReference type="PROSITE" id="PS51011">
    <property type="entry name" value="ARID"/>
    <property type="match status" value="1"/>
</dbReference>
<gene>
    <name evidence="3" type="ORF">COCSUDRAFT_62303</name>
</gene>
<organism evidence="3 4">
    <name type="scientific">Coccomyxa subellipsoidea (strain C-169)</name>
    <name type="common">Green microalga</name>
    <dbReference type="NCBI Taxonomy" id="574566"/>
    <lineage>
        <taxon>Eukaryota</taxon>
        <taxon>Viridiplantae</taxon>
        <taxon>Chlorophyta</taxon>
        <taxon>core chlorophytes</taxon>
        <taxon>Trebouxiophyceae</taxon>
        <taxon>Trebouxiophyceae incertae sedis</taxon>
        <taxon>Coccomyxaceae</taxon>
        <taxon>Coccomyxa</taxon>
        <taxon>Coccomyxa subellipsoidea</taxon>
    </lineage>
</organism>
<dbReference type="STRING" id="574566.I0Z2M5"/>
<dbReference type="Proteomes" id="UP000007264">
    <property type="component" value="Unassembled WGS sequence"/>
</dbReference>
<feature type="region of interest" description="Disordered" evidence="1">
    <location>
        <begin position="649"/>
        <end position="715"/>
    </location>
</feature>
<dbReference type="Pfam" id="PF01388">
    <property type="entry name" value="ARID"/>
    <property type="match status" value="1"/>
</dbReference>
<evidence type="ECO:0000256" key="1">
    <source>
        <dbReference type="SAM" id="MobiDB-lite"/>
    </source>
</evidence>
<feature type="compositionally biased region" description="Low complexity" evidence="1">
    <location>
        <begin position="186"/>
        <end position="200"/>
    </location>
</feature>
<feature type="compositionally biased region" description="Pro residues" evidence="1">
    <location>
        <begin position="555"/>
        <end position="570"/>
    </location>
</feature>
<name>I0Z2M5_COCSC</name>
<dbReference type="InterPro" id="IPR036431">
    <property type="entry name" value="ARID_dom_sf"/>
</dbReference>
<protein>
    <recommendedName>
        <fullName evidence="2">ARID domain-containing protein</fullName>
    </recommendedName>
</protein>
<evidence type="ECO:0000259" key="2">
    <source>
        <dbReference type="PROSITE" id="PS51011"/>
    </source>
</evidence>
<feature type="compositionally biased region" description="Basic and acidic residues" evidence="1">
    <location>
        <begin position="130"/>
        <end position="147"/>
    </location>
</feature>
<feature type="compositionally biased region" description="Basic and acidic residues" evidence="1">
    <location>
        <begin position="698"/>
        <end position="710"/>
    </location>
</feature>
<dbReference type="CDD" id="cd16100">
    <property type="entry name" value="ARID"/>
    <property type="match status" value="1"/>
</dbReference>
<comment type="caution">
    <text evidence="3">The sequence shown here is derived from an EMBL/GenBank/DDBJ whole genome shotgun (WGS) entry which is preliminary data.</text>
</comment>
<keyword evidence="4" id="KW-1185">Reference proteome</keyword>
<feature type="region of interest" description="Disordered" evidence="1">
    <location>
        <begin position="130"/>
        <end position="311"/>
    </location>
</feature>
<dbReference type="EMBL" id="AGSI01000005">
    <property type="protein sequence ID" value="EIE24894.1"/>
    <property type="molecule type" value="Genomic_DNA"/>
</dbReference>
<dbReference type="SMART" id="SM01014">
    <property type="entry name" value="ARID"/>
    <property type="match status" value="1"/>
</dbReference>
<feature type="compositionally biased region" description="Low complexity" evidence="1">
    <location>
        <begin position="680"/>
        <end position="697"/>
    </location>
</feature>
<feature type="region of interest" description="Disordered" evidence="1">
    <location>
        <begin position="742"/>
        <end position="763"/>
    </location>
</feature>
<sequence>MRAALQVCNPHKEYTDRVPKDSEAFMEGLAAFYTEHETDLPKPVVDKTPLDLYFIFKAVAQRGGYQAVCVQRHWLAVSTEWRPELREKSSLSNSVRKNYERVLLAYEDHLSQGAAERLIQVTWGAKSAGKREAKAQREEAEQEEKPCKKASRKAAKKTAKDGADCAEKESSEQQGTKAAAPPTVLDESSSTSESDAASSSDSEEGIPPAKAPAAPSQKRRPEREGRPQNGQLEDLQQLKRRRLEKQRRMQQDAYASLDADEPPPPAPLQKPAAKLRAGGAAGQAKSPGKGATRLPPPQAKPPKKDSKPGRTMLMMKFPERHQLPTKMQVWARMKKFQKNAALTVENVLRSDEKKLVSIKYGTPEEAAKAMASLEQMPVIFFAKREAVGLRLEVPRPKPAPETAGARPNSADAVPAATAQPTPAAAASSAVPIQMPTDPRKAAQQPSDPRRPPAVAAAPQLPQPAAVPIIPSDPRRTPAPKTTVIGDPSQFQNRVLSGPGQAAAANPYASASFPQQQQQQPSYVQQPYPAANPPAYAPQAYTSDPRTAAAVRYAPSYPPAPQPQPPQPPMDPRAKIEAIRAAIAAQTAPAPTAAAAQPGSGQLPAVVPSILEAQPQPQPLLAAASPAAPLPVATFDLFSILQNAGVKPAVSGAPQGGSVGPQDSDKQPISQPEAKASVEQSLAPAPDGAAPSSSAASEVKQEVKEEVKAEEADAAPVMGQVASAPNITAEMMQLLGKLETGVGRLDATPEGSAENEPAPEPNLQEEMMQLLHKCGGA</sequence>
<feature type="compositionally biased region" description="Low complexity" evidence="1">
    <location>
        <begin position="410"/>
        <end position="431"/>
    </location>
</feature>
<feature type="compositionally biased region" description="Low complexity" evidence="1">
    <location>
        <begin position="452"/>
        <end position="469"/>
    </location>
</feature>
<proteinExistence type="predicted"/>
<dbReference type="OrthoDB" id="1678912at2759"/>
<dbReference type="GO" id="GO:0003677">
    <property type="term" value="F:DNA binding"/>
    <property type="evidence" value="ECO:0007669"/>
    <property type="project" value="InterPro"/>
</dbReference>
<dbReference type="GeneID" id="17042895"/>
<dbReference type="KEGG" id="csl:COCSUDRAFT_62303"/>
<dbReference type="InterPro" id="IPR001606">
    <property type="entry name" value="ARID_dom"/>
</dbReference>
<feature type="domain" description="ARID" evidence="2">
    <location>
        <begin position="19"/>
        <end position="111"/>
    </location>
</feature>
<feature type="compositionally biased region" description="Basic residues" evidence="1">
    <location>
        <begin position="148"/>
        <end position="157"/>
    </location>
</feature>
<accession>I0Z2M5</accession>
<evidence type="ECO:0000313" key="3">
    <source>
        <dbReference type="EMBL" id="EIE24894.1"/>
    </source>
</evidence>
<reference evidence="3 4" key="1">
    <citation type="journal article" date="2012" name="Genome Biol.">
        <title>The genome of the polar eukaryotic microalga coccomyxa subellipsoidea reveals traits of cold adaptation.</title>
        <authorList>
            <person name="Blanc G."/>
            <person name="Agarkova I."/>
            <person name="Grimwood J."/>
            <person name="Kuo A."/>
            <person name="Brueggeman A."/>
            <person name="Dunigan D."/>
            <person name="Gurnon J."/>
            <person name="Ladunga I."/>
            <person name="Lindquist E."/>
            <person name="Lucas S."/>
            <person name="Pangilinan J."/>
            <person name="Proschold T."/>
            <person name="Salamov A."/>
            <person name="Schmutz J."/>
            <person name="Weeks D."/>
            <person name="Yamada T."/>
            <person name="Claverie J.M."/>
            <person name="Grigoriev I."/>
            <person name="Van Etten J."/>
            <person name="Lomsadze A."/>
            <person name="Borodovsky M."/>
        </authorList>
    </citation>
    <scope>NUCLEOTIDE SEQUENCE [LARGE SCALE GENOMIC DNA]</scope>
    <source>
        <strain evidence="3 4">C-169</strain>
    </source>
</reference>
<feature type="compositionally biased region" description="Low complexity" evidence="1">
    <location>
        <begin position="501"/>
        <end position="528"/>
    </location>
</feature>